<dbReference type="InterPro" id="IPR023696">
    <property type="entry name" value="Ureohydrolase_dom_sf"/>
</dbReference>
<keyword evidence="1" id="KW-0479">Metal-binding</keyword>
<evidence type="ECO:0000256" key="4">
    <source>
        <dbReference type="PROSITE-ProRule" id="PRU00742"/>
    </source>
</evidence>
<protein>
    <submittedName>
        <fullName evidence="5">Arginase family protein</fullName>
    </submittedName>
</protein>
<evidence type="ECO:0000313" key="6">
    <source>
        <dbReference type="Proteomes" id="UP001319080"/>
    </source>
</evidence>
<accession>A0AAP2GU49</accession>
<evidence type="ECO:0000256" key="3">
    <source>
        <dbReference type="ARBA" id="ARBA00023211"/>
    </source>
</evidence>
<evidence type="ECO:0000256" key="1">
    <source>
        <dbReference type="ARBA" id="ARBA00022723"/>
    </source>
</evidence>
<dbReference type="AlphaFoldDB" id="A0AAP2GU49"/>
<name>A0AAP2GU49_9BACT</name>
<evidence type="ECO:0000256" key="2">
    <source>
        <dbReference type="ARBA" id="ARBA00022801"/>
    </source>
</evidence>
<dbReference type="InterPro" id="IPR006035">
    <property type="entry name" value="Ureohydrolase"/>
</dbReference>
<dbReference type="Proteomes" id="UP001319080">
    <property type="component" value="Unassembled WGS sequence"/>
</dbReference>
<dbReference type="PRINTS" id="PR00116">
    <property type="entry name" value="ARGINASE"/>
</dbReference>
<dbReference type="GO" id="GO:0030145">
    <property type="term" value="F:manganese ion binding"/>
    <property type="evidence" value="ECO:0007669"/>
    <property type="project" value="TreeGrafter"/>
</dbReference>
<dbReference type="Gene3D" id="3.40.800.10">
    <property type="entry name" value="Ureohydrolase domain"/>
    <property type="match status" value="1"/>
</dbReference>
<dbReference type="CDD" id="cd09999">
    <property type="entry name" value="Arginase-like_1"/>
    <property type="match status" value="1"/>
</dbReference>
<gene>
    <name evidence="5" type="ORF">KK062_12475</name>
</gene>
<keyword evidence="3" id="KW-0464">Manganese</keyword>
<dbReference type="SUPFAM" id="SSF52768">
    <property type="entry name" value="Arginase/deacetylase"/>
    <property type="match status" value="1"/>
</dbReference>
<dbReference type="GO" id="GO:0004053">
    <property type="term" value="F:arginase activity"/>
    <property type="evidence" value="ECO:0007669"/>
    <property type="project" value="TreeGrafter"/>
</dbReference>
<keyword evidence="6" id="KW-1185">Reference proteome</keyword>
<evidence type="ECO:0000313" key="5">
    <source>
        <dbReference type="EMBL" id="MBT1709048.1"/>
    </source>
</evidence>
<comment type="caution">
    <text evidence="5">The sequence shown here is derived from an EMBL/GenBank/DDBJ whole genome shotgun (WGS) entry which is preliminary data.</text>
</comment>
<dbReference type="GO" id="GO:0005737">
    <property type="term" value="C:cytoplasm"/>
    <property type="evidence" value="ECO:0007669"/>
    <property type="project" value="TreeGrafter"/>
</dbReference>
<keyword evidence="2" id="KW-0378">Hydrolase</keyword>
<sequence length="293" mass="32232">MTILAAPSILGLRPSGVERLAEQLLQAGLAKRLGIKQPLQYVPTQNDRYSQQRDPQTHCLNTLPLREFSKTLGAAVQRCIPENFPVVLGGDCSILLGIMSALKRLGTYGIVSLDAHADFYEPEKSTTGEVADMDMAIITGRGPDLLTNIDNLKPYVQDQHAIHIGQRDWTETQHYGSQDIRQTTITCIDLATLRQHGVARQSAWVASHLQSLPIAGCWLHYDTDVLADDLNPAVDYRLPGGLHYDEVELLVRSLLTTGKIVGMSVSIFNPALDSEGHITASLVEHFGRIFNVS</sequence>
<dbReference type="RefSeq" id="WP_254084630.1">
    <property type="nucleotide sequence ID" value="NZ_JAHESE010000010.1"/>
</dbReference>
<dbReference type="PANTHER" id="PTHR43782">
    <property type="entry name" value="ARGINASE"/>
    <property type="match status" value="1"/>
</dbReference>
<proteinExistence type="inferred from homology"/>
<dbReference type="EMBL" id="JAHESE010000010">
    <property type="protein sequence ID" value="MBT1709048.1"/>
    <property type="molecule type" value="Genomic_DNA"/>
</dbReference>
<dbReference type="PANTHER" id="PTHR43782:SF3">
    <property type="entry name" value="ARGINASE"/>
    <property type="match status" value="1"/>
</dbReference>
<reference evidence="5 6" key="1">
    <citation type="submission" date="2021-05" db="EMBL/GenBank/DDBJ databases">
        <title>A Polyphasic approach of four new species of the genus Ohtaekwangia: Ohtaekwangia histidinii sp. nov., Ohtaekwangia cretensis sp. nov., Ohtaekwangia indiensis sp. nov., Ohtaekwangia reichenbachii sp. nov. from diverse environment.</title>
        <authorList>
            <person name="Octaviana S."/>
        </authorList>
    </citation>
    <scope>NUCLEOTIDE SEQUENCE [LARGE SCALE GENOMIC DNA]</scope>
    <source>
        <strain evidence="5 6">PWU5</strain>
    </source>
</reference>
<comment type="similarity">
    <text evidence="4">Belongs to the arginase family.</text>
</comment>
<dbReference type="PROSITE" id="PS51409">
    <property type="entry name" value="ARGINASE_2"/>
    <property type="match status" value="1"/>
</dbReference>
<organism evidence="5 6">
    <name type="scientific">Dawidia cretensis</name>
    <dbReference type="NCBI Taxonomy" id="2782350"/>
    <lineage>
        <taxon>Bacteria</taxon>
        <taxon>Pseudomonadati</taxon>
        <taxon>Bacteroidota</taxon>
        <taxon>Cytophagia</taxon>
        <taxon>Cytophagales</taxon>
        <taxon>Chryseotaleaceae</taxon>
        <taxon>Dawidia</taxon>
    </lineage>
</organism>
<dbReference type="Pfam" id="PF00491">
    <property type="entry name" value="Arginase"/>
    <property type="match status" value="1"/>
</dbReference>